<evidence type="ECO:0000313" key="2">
    <source>
        <dbReference type="EMBL" id="MBB3190009.1"/>
    </source>
</evidence>
<evidence type="ECO:0000313" key="3">
    <source>
        <dbReference type="Proteomes" id="UP000547614"/>
    </source>
</evidence>
<dbReference type="RefSeq" id="WP_183324758.1">
    <property type="nucleotide sequence ID" value="NZ_JACHXP010000005.1"/>
</dbReference>
<dbReference type="InterPro" id="IPR003615">
    <property type="entry name" value="HNH_nuc"/>
</dbReference>
<gene>
    <name evidence="2" type="ORF">FHR94_001240</name>
</gene>
<evidence type="ECO:0000259" key="1">
    <source>
        <dbReference type="SMART" id="SM00507"/>
    </source>
</evidence>
<dbReference type="AlphaFoldDB" id="A0A839V959"/>
<organism evidence="2 3">
    <name type="scientific">Halomonas cerina</name>
    <dbReference type="NCBI Taxonomy" id="447424"/>
    <lineage>
        <taxon>Bacteria</taxon>
        <taxon>Pseudomonadati</taxon>
        <taxon>Pseudomonadota</taxon>
        <taxon>Gammaproteobacteria</taxon>
        <taxon>Oceanospirillales</taxon>
        <taxon>Halomonadaceae</taxon>
        <taxon>Halomonas</taxon>
    </lineage>
</organism>
<sequence length="388" mass="44516">MKLLVDFSALRAAANRMGPPIQIDLSFKTANAPLVRKDITVNTAPPPELVIPEGGMELTDLGQVGIDNNLLTWQGQQVLLYIQDHRARFDAARLDGKVGNRVHLSFCQTLEKMRDSGRFERYVVTRDHSEQFRITGKMLGWREESATTDLKVCKYCLRKLNYEGYGTPGNYAAFTNFSFVKFFQQYESFFPYHPSREAGAPEHYSEDWAEVSRRYRESRRHTCENCGVNFSRRPYLLHTHHINGVRSDNAEHNLKALCADCHSKEPGHYHMAVPHRIRQEIAHLRQEQQRAEAPDWREVFRLADPGLNGLLHHLEAKRAPLPKVGLDIQDGRDAIIANLELAWPSQQIGIAISEADAISAKEQGWRVYRVQLALDRPEKLVDLLRRSR</sequence>
<dbReference type="GO" id="GO:0003676">
    <property type="term" value="F:nucleic acid binding"/>
    <property type="evidence" value="ECO:0007669"/>
    <property type="project" value="InterPro"/>
</dbReference>
<dbReference type="GO" id="GO:0008270">
    <property type="term" value="F:zinc ion binding"/>
    <property type="evidence" value="ECO:0007669"/>
    <property type="project" value="InterPro"/>
</dbReference>
<proteinExistence type="predicted"/>
<accession>A0A839V959</accession>
<name>A0A839V959_9GAMM</name>
<dbReference type="Proteomes" id="UP000547614">
    <property type="component" value="Unassembled WGS sequence"/>
</dbReference>
<reference evidence="2 3" key="1">
    <citation type="submission" date="2020-08" db="EMBL/GenBank/DDBJ databases">
        <title>Genomic Encyclopedia of Type Strains, Phase III (KMG-III): the genomes of soil and plant-associated and newly described type strains.</title>
        <authorList>
            <person name="Whitman W."/>
        </authorList>
    </citation>
    <scope>NUCLEOTIDE SEQUENCE [LARGE SCALE GENOMIC DNA]</scope>
    <source>
        <strain evidence="2 3">CECT 7282</strain>
    </source>
</reference>
<dbReference type="EMBL" id="JACHXP010000005">
    <property type="protein sequence ID" value="MBB3190009.1"/>
    <property type="molecule type" value="Genomic_DNA"/>
</dbReference>
<dbReference type="GO" id="GO:0004519">
    <property type="term" value="F:endonuclease activity"/>
    <property type="evidence" value="ECO:0007669"/>
    <property type="project" value="InterPro"/>
</dbReference>
<protein>
    <recommendedName>
        <fullName evidence="1">HNH nuclease domain-containing protein</fullName>
    </recommendedName>
</protein>
<keyword evidence="3" id="KW-1185">Reference proteome</keyword>
<dbReference type="InterPro" id="IPR002711">
    <property type="entry name" value="HNH"/>
</dbReference>
<feature type="domain" description="HNH nuclease" evidence="1">
    <location>
        <begin position="211"/>
        <end position="263"/>
    </location>
</feature>
<comment type="caution">
    <text evidence="2">The sequence shown here is derived from an EMBL/GenBank/DDBJ whole genome shotgun (WGS) entry which is preliminary data.</text>
</comment>
<dbReference type="Pfam" id="PF01844">
    <property type="entry name" value="HNH"/>
    <property type="match status" value="1"/>
</dbReference>
<dbReference type="CDD" id="cd00085">
    <property type="entry name" value="HNHc"/>
    <property type="match status" value="1"/>
</dbReference>
<dbReference type="SMART" id="SM00507">
    <property type="entry name" value="HNHc"/>
    <property type="match status" value="1"/>
</dbReference>